<evidence type="ECO:0000256" key="3">
    <source>
        <dbReference type="ARBA" id="ARBA00022448"/>
    </source>
</evidence>
<evidence type="ECO:0000256" key="2">
    <source>
        <dbReference type="ARBA" id="ARBA00007254"/>
    </source>
</evidence>
<keyword evidence="7 10" id="KW-0406">Ion transport</keyword>
<name>A0A417ZIZ1_9LACO</name>
<dbReference type="PROSITE" id="PS01327">
    <property type="entry name" value="MSCL"/>
    <property type="match status" value="1"/>
</dbReference>
<evidence type="ECO:0000256" key="7">
    <source>
        <dbReference type="ARBA" id="ARBA00023065"/>
    </source>
</evidence>
<evidence type="ECO:0000256" key="10">
    <source>
        <dbReference type="HAMAP-Rule" id="MF_00115"/>
    </source>
</evidence>
<dbReference type="InterPro" id="IPR036019">
    <property type="entry name" value="MscL_channel"/>
</dbReference>
<dbReference type="RefSeq" id="WP_118899562.1">
    <property type="nucleotide sequence ID" value="NZ_QOCR01000001.1"/>
</dbReference>
<dbReference type="OrthoDB" id="9810350at2"/>
<keyword evidence="6 10" id="KW-1133">Transmembrane helix</keyword>
<organism evidence="11 12">
    <name type="scientific">Bombilactobacillus bombi</name>
    <dbReference type="NCBI Taxonomy" id="1303590"/>
    <lineage>
        <taxon>Bacteria</taxon>
        <taxon>Bacillati</taxon>
        <taxon>Bacillota</taxon>
        <taxon>Bacilli</taxon>
        <taxon>Lactobacillales</taxon>
        <taxon>Lactobacillaceae</taxon>
        <taxon>Bombilactobacillus</taxon>
    </lineage>
</organism>
<keyword evidence="8 10" id="KW-0472">Membrane</keyword>
<reference evidence="11 12" key="1">
    <citation type="submission" date="2018-07" db="EMBL/GenBank/DDBJ databases">
        <title>Genome sequences of six Lactobacillus spp. isolated from bumble bee guts.</title>
        <authorList>
            <person name="Motta E.V.S."/>
            <person name="Moran N.A."/>
        </authorList>
    </citation>
    <scope>NUCLEOTIDE SEQUENCE [LARGE SCALE GENOMIC DNA]</scope>
    <source>
        <strain evidence="11 12">BI-1.1</strain>
    </source>
</reference>
<dbReference type="Proteomes" id="UP000284109">
    <property type="component" value="Unassembled WGS sequence"/>
</dbReference>
<evidence type="ECO:0000256" key="9">
    <source>
        <dbReference type="ARBA" id="ARBA00023303"/>
    </source>
</evidence>
<comment type="similarity">
    <text evidence="2 10">Belongs to the MscL family.</text>
</comment>
<sequence length="126" mass="14116">MLKEFKEFISRGNVIDLAVGVIIGGAFNKIVSALTKYILNPFIGLFLGHINLSSLTIGMFKIGDFLNAVIEFLIISFVVFLIVKAINKLHHPKNEAPAQPSPEQMSEQYLEEIRDLLKQNQNSSQK</sequence>
<comment type="subcellular location">
    <subcellularLocation>
        <location evidence="1 10">Cell membrane</location>
        <topology evidence="1 10">Multi-pass membrane protein</topology>
    </subcellularLocation>
</comment>
<comment type="function">
    <text evidence="10">Channel that opens in response to stretch forces in the membrane lipid bilayer. May participate in the regulation of osmotic pressure changes within the cell.</text>
</comment>
<dbReference type="PRINTS" id="PR01264">
    <property type="entry name" value="MECHCHANNEL"/>
</dbReference>
<dbReference type="Gene3D" id="1.10.1200.120">
    <property type="entry name" value="Large-conductance mechanosensitive channel, MscL, domain 1"/>
    <property type="match status" value="1"/>
</dbReference>
<proteinExistence type="inferred from homology"/>
<dbReference type="PANTHER" id="PTHR30266:SF2">
    <property type="entry name" value="LARGE-CONDUCTANCE MECHANOSENSITIVE CHANNEL"/>
    <property type="match status" value="1"/>
</dbReference>
<keyword evidence="3 10" id="KW-0813">Transport</keyword>
<evidence type="ECO:0000313" key="11">
    <source>
        <dbReference type="EMBL" id="RHW51952.1"/>
    </source>
</evidence>
<keyword evidence="9 10" id="KW-0407">Ion channel</keyword>
<keyword evidence="12" id="KW-1185">Reference proteome</keyword>
<dbReference type="AlphaFoldDB" id="A0A417ZIZ1"/>
<evidence type="ECO:0000313" key="12">
    <source>
        <dbReference type="Proteomes" id="UP000284109"/>
    </source>
</evidence>
<keyword evidence="5 10" id="KW-0812">Transmembrane</keyword>
<evidence type="ECO:0000256" key="1">
    <source>
        <dbReference type="ARBA" id="ARBA00004651"/>
    </source>
</evidence>
<dbReference type="PANTHER" id="PTHR30266">
    <property type="entry name" value="MECHANOSENSITIVE CHANNEL MSCL"/>
    <property type="match status" value="1"/>
</dbReference>
<feature type="transmembrane region" description="Helical" evidence="10">
    <location>
        <begin position="38"/>
        <end position="59"/>
    </location>
</feature>
<dbReference type="InterPro" id="IPR019823">
    <property type="entry name" value="Mechanosensitive_channel_CS"/>
</dbReference>
<dbReference type="GO" id="GO:0008381">
    <property type="term" value="F:mechanosensitive monoatomic ion channel activity"/>
    <property type="evidence" value="ECO:0007669"/>
    <property type="project" value="UniProtKB-UniRule"/>
</dbReference>
<dbReference type="NCBIfam" id="TIGR00220">
    <property type="entry name" value="mscL"/>
    <property type="match status" value="1"/>
</dbReference>
<keyword evidence="4 10" id="KW-1003">Cell membrane</keyword>
<dbReference type="EMBL" id="QOCR01000001">
    <property type="protein sequence ID" value="RHW51952.1"/>
    <property type="molecule type" value="Genomic_DNA"/>
</dbReference>
<evidence type="ECO:0000256" key="5">
    <source>
        <dbReference type="ARBA" id="ARBA00022692"/>
    </source>
</evidence>
<dbReference type="SUPFAM" id="SSF81330">
    <property type="entry name" value="Gated mechanosensitive channel"/>
    <property type="match status" value="1"/>
</dbReference>
<evidence type="ECO:0000256" key="6">
    <source>
        <dbReference type="ARBA" id="ARBA00022989"/>
    </source>
</evidence>
<comment type="caution">
    <text evidence="11">The sequence shown here is derived from an EMBL/GenBank/DDBJ whole genome shotgun (WGS) entry which is preliminary data.</text>
</comment>
<comment type="subunit">
    <text evidence="10">Homopentamer.</text>
</comment>
<dbReference type="InterPro" id="IPR001185">
    <property type="entry name" value="MS_channel"/>
</dbReference>
<evidence type="ECO:0000256" key="8">
    <source>
        <dbReference type="ARBA" id="ARBA00023136"/>
    </source>
</evidence>
<protein>
    <recommendedName>
        <fullName evidence="10">Large-conductance mechanosensitive channel</fullName>
    </recommendedName>
</protein>
<gene>
    <name evidence="10 11" type="primary">mscL</name>
    <name evidence="11" type="ORF">DS831_01075</name>
</gene>
<dbReference type="Pfam" id="PF01741">
    <property type="entry name" value="MscL"/>
    <property type="match status" value="1"/>
</dbReference>
<feature type="transmembrane region" description="Helical" evidence="10">
    <location>
        <begin position="65"/>
        <end position="83"/>
    </location>
</feature>
<evidence type="ECO:0000256" key="4">
    <source>
        <dbReference type="ARBA" id="ARBA00022475"/>
    </source>
</evidence>
<dbReference type="GO" id="GO:0005886">
    <property type="term" value="C:plasma membrane"/>
    <property type="evidence" value="ECO:0007669"/>
    <property type="project" value="UniProtKB-SubCell"/>
</dbReference>
<dbReference type="InterPro" id="IPR037673">
    <property type="entry name" value="MSC/AndL"/>
</dbReference>
<accession>A0A417ZIZ1</accession>
<dbReference type="HAMAP" id="MF_00115">
    <property type="entry name" value="MscL"/>
    <property type="match status" value="1"/>
</dbReference>